<dbReference type="AlphaFoldDB" id="A0A9E4ZEI5"/>
<dbReference type="InterPro" id="IPR003593">
    <property type="entry name" value="AAA+_ATPase"/>
</dbReference>
<evidence type="ECO:0000313" key="11">
    <source>
        <dbReference type="EMBL" id="MCM1985709.1"/>
    </source>
</evidence>
<comment type="caution">
    <text evidence="11">The sequence shown here is derived from an EMBL/GenBank/DDBJ whole genome shotgun (WGS) entry which is preliminary data.</text>
</comment>
<keyword evidence="3" id="KW-0813">Transport</keyword>
<dbReference type="RefSeq" id="WP_250867084.1">
    <property type="nucleotide sequence ID" value="NZ_JAGSOI010000003.1"/>
</dbReference>
<dbReference type="InterPro" id="IPR015856">
    <property type="entry name" value="ABC_transpr_CbiO/EcfA_su"/>
</dbReference>
<dbReference type="PROSITE" id="PS50893">
    <property type="entry name" value="ABC_TRANSPORTER_2"/>
    <property type="match status" value="1"/>
</dbReference>
<dbReference type="Proteomes" id="UP001056766">
    <property type="component" value="Unassembled WGS sequence"/>
</dbReference>
<keyword evidence="4" id="KW-1003">Cell membrane</keyword>
<dbReference type="PANTHER" id="PTHR43553">
    <property type="entry name" value="HEAVY METAL TRANSPORTER"/>
    <property type="match status" value="1"/>
</dbReference>
<proteinExistence type="inferred from homology"/>
<dbReference type="GO" id="GO:0005524">
    <property type="term" value="F:ATP binding"/>
    <property type="evidence" value="ECO:0007669"/>
    <property type="project" value="UniProtKB-KW"/>
</dbReference>
<comment type="subcellular location">
    <subcellularLocation>
        <location evidence="1">Cell membrane</location>
        <topology evidence="1">Peripheral membrane protein</topology>
    </subcellularLocation>
</comment>
<gene>
    <name evidence="11" type="ORF">KDK67_01540</name>
</gene>
<dbReference type="SMART" id="SM00382">
    <property type="entry name" value="AAA"/>
    <property type="match status" value="1"/>
</dbReference>
<evidence type="ECO:0000313" key="12">
    <source>
        <dbReference type="Proteomes" id="UP001056766"/>
    </source>
</evidence>
<evidence type="ECO:0000256" key="9">
    <source>
        <dbReference type="ARBA" id="ARBA00025157"/>
    </source>
</evidence>
<evidence type="ECO:0000256" key="2">
    <source>
        <dbReference type="ARBA" id="ARBA00005417"/>
    </source>
</evidence>
<reference evidence="11" key="2">
    <citation type="submission" date="2021-04" db="EMBL/GenBank/DDBJ databases">
        <authorList>
            <person name="Dong X."/>
        </authorList>
    </citation>
    <scope>NUCLEOTIDE SEQUENCE</scope>
    <source>
        <strain evidence="11">LLY</strain>
    </source>
</reference>
<dbReference type="EMBL" id="JAGSOI010000003">
    <property type="protein sequence ID" value="MCM1985709.1"/>
    <property type="molecule type" value="Genomic_DNA"/>
</dbReference>
<evidence type="ECO:0000256" key="1">
    <source>
        <dbReference type="ARBA" id="ARBA00004202"/>
    </source>
</evidence>
<evidence type="ECO:0000256" key="4">
    <source>
        <dbReference type="ARBA" id="ARBA00022475"/>
    </source>
</evidence>
<evidence type="ECO:0000256" key="7">
    <source>
        <dbReference type="ARBA" id="ARBA00022967"/>
    </source>
</evidence>
<feature type="domain" description="ABC transporter" evidence="10">
    <location>
        <begin position="2"/>
        <end position="235"/>
    </location>
</feature>
<evidence type="ECO:0000259" key="10">
    <source>
        <dbReference type="PROSITE" id="PS50893"/>
    </source>
</evidence>
<evidence type="ECO:0000256" key="3">
    <source>
        <dbReference type="ARBA" id="ARBA00022448"/>
    </source>
</evidence>
<dbReference type="InterPro" id="IPR050095">
    <property type="entry name" value="ECF_ABC_transporter_ATP-bd"/>
</dbReference>
<evidence type="ECO:0000256" key="5">
    <source>
        <dbReference type="ARBA" id="ARBA00022741"/>
    </source>
</evidence>
<dbReference type="Gene3D" id="3.40.50.300">
    <property type="entry name" value="P-loop containing nucleotide triphosphate hydrolases"/>
    <property type="match status" value="1"/>
</dbReference>
<keyword evidence="5" id="KW-0547">Nucleotide-binding</keyword>
<reference evidence="11" key="1">
    <citation type="journal article" date="2021" name="mSystems">
        <title>Bacteria and Archaea Synergistically Convert Glycine Betaine to Biogenic Methane in the Formosa Cold Seep of the South China Sea.</title>
        <authorList>
            <person name="Li L."/>
            <person name="Zhang W."/>
            <person name="Zhang S."/>
            <person name="Song L."/>
            <person name="Sun Q."/>
            <person name="Zhang H."/>
            <person name="Xiang H."/>
            <person name="Dong X."/>
        </authorList>
    </citation>
    <scope>NUCLEOTIDE SEQUENCE</scope>
    <source>
        <strain evidence="11">LLY</strain>
    </source>
</reference>
<keyword evidence="8" id="KW-0472">Membrane</keyword>
<dbReference type="SUPFAM" id="SSF52540">
    <property type="entry name" value="P-loop containing nucleoside triphosphate hydrolases"/>
    <property type="match status" value="1"/>
</dbReference>
<sequence length="269" mass="29467">MIELKGVSYIYPNGNKVLDDIYIRIENGSFTTILGDNGSGKSTLIRHMNGLLKPSQGVVSVCGMDTASPADIWKIRQTVGMVFQDPHSQAVGATVEEDVAFGPENLALESDEIRLRVTNAIANVGLECLEDSLLMSLSGGQLQKTAIAGVLAMVPEILIFDEVTSMLDSDSRSQIIDIVRQLNKRGKTVVYVTHHMEEALFADRVIVLENGYIASDGTPWDVFREIYASGRKVPPHLELAFRLQDAGMISPDVFPMDALSLKEEICPSR</sequence>
<comment type="similarity">
    <text evidence="2">Belongs to the ABC transporter superfamily.</text>
</comment>
<evidence type="ECO:0000256" key="8">
    <source>
        <dbReference type="ARBA" id="ARBA00023136"/>
    </source>
</evidence>
<organism evidence="11 12">
    <name type="scientific">Methanococcoides seepicolus</name>
    <dbReference type="NCBI Taxonomy" id="2828780"/>
    <lineage>
        <taxon>Archaea</taxon>
        <taxon>Methanobacteriati</taxon>
        <taxon>Methanobacteriota</taxon>
        <taxon>Stenosarchaea group</taxon>
        <taxon>Methanomicrobia</taxon>
        <taxon>Methanosarcinales</taxon>
        <taxon>Methanosarcinaceae</taxon>
        <taxon>Methanococcoides</taxon>
    </lineage>
</organism>
<dbReference type="GO" id="GO:0043190">
    <property type="term" value="C:ATP-binding cassette (ABC) transporter complex"/>
    <property type="evidence" value="ECO:0007669"/>
    <property type="project" value="TreeGrafter"/>
</dbReference>
<dbReference type="Pfam" id="PF00005">
    <property type="entry name" value="ABC_tran"/>
    <property type="match status" value="1"/>
</dbReference>
<keyword evidence="12" id="KW-1185">Reference proteome</keyword>
<dbReference type="PANTHER" id="PTHR43553:SF24">
    <property type="entry name" value="ENERGY-COUPLING FACTOR TRANSPORTER ATP-BINDING PROTEIN ECFA1"/>
    <property type="match status" value="1"/>
</dbReference>
<name>A0A9E4ZEI5_9EURY</name>
<dbReference type="GO" id="GO:0042626">
    <property type="term" value="F:ATPase-coupled transmembrane transporter activity"/>
    <property type="evidence" value="ECO:0007669"/>
    <property type="project" value="TreeGrafter"/>
</dbReference>
<comment type="function">
    <text evidence="9">Probably part of an ABC transporter complex. Responsible for energy coupling to the transport system.</text>
</comment>
<dbReference type="CDD" id="cd03225">
    <property type="entry name" value="ABC_cobalt_CbiO_domain1"/>
    <property type="match status" value="1"/>
</dbReference>
<dbReference type="InterPro" id="IPR027417">
    <property type="entry name" value="P-loop_NTPase"/>
</dbReference>
<keyword evidence="7" id="KW-1278">Translocase</keyword>
<dbReference type="GO" id="GO:0016887">
    <property type="term" value="F:ATP hydrolysis activity"/>
    <property type="evidence" value="ECO:0007669"/>
    <property type="project" value="InterPro"/>
</dbReference>
<dbReference type="FunFam" id="3.40.50.300:FF:000224">
    <property type="entry name" value="Energy-coupling factor transporter ATP-binding protein EcfA"/>
    <property type="match status" value="1"/>
</dbReference>
<evidence type="ECO:0000256" key="6">
    <source>
        <dbReference type="ARBA" id="ARBA00022840"/>
    </source>
</evidence>
<accession>A0A9E4ZEI5</accession>
<keyword evidence="6 11" id="KW-0067">ATP-binding</keyword>
<dbReference type="InterPro" id="IPR003439">
    <property type="entry name" value="ABC_transporter-like_ATP-bd"/>
</dbReference>
<protein>
    <submittedName>
        <fullName evidence="11">ATP-binding cassette domain-containing protein</fullName>
    </submittedName>
</protein>